<gene>
    <name evidence="2" type="ORF">OKIOD_LOCUS12642</name>
</gene>
<evidence type="ECO:0000256" key="1">
    <source>
        <dbReference type="ARBA" id="ARBA00004173"/>
    </source>
</evidence>
<reference evidence="2 3" key="1">
    <citation type="submission" date="2021-04" db="EMBL/GenBank/DDBJ databases">
        <authorList>
            <person name="Bliznina A."/>
        </authorList>
    </citation>
    <scope>NUCLEOTIDE SEQUENCE [LARGE SCALE GENOMIC DNA]</scope>
</reference>
<dbReference type="PANTHER" id="PTHR21393:SF0">
    <property type="entry name" value="SMALL RIBOSOMAL SUBUNIT PROTEIN MS27"/>
    <property type="match status" value="1"/>
</dbReference>
<proteinExistence type="predicted"/>
<sequence>MTNLIRASRRCMALKMPRASALAAFEDFSKSFQLRLDYPVQTTGDFIDQNLNKGEPVPSILLDQLIQTVETKKQFIDISYHLWRFRHSPFSYKMRPWTNYFLITKGVRLGAFEALIELLLKSETYGCFPDAASLSYLLLNLVENGENQLAVEACVDLLIKDLCSSSTLAKLCLNIFIHNIENLQSCEAKQVYASVRIIGNILENEKLKDLGACGIAKTISEEEVTKDDHFYIDPYVNYEELCSNPQIEFEEFIEQLKSLDLEFGSLEGEINGLFNDASETFKQWNAEATDLHQALETLVSDRKDWAARYQQLEKEFKAGVQYALSQTGLFNQRQAMEQRGSERMPKLYPPYMENEYFIVAVSDLELEQDIYEAKNPKEWSKIKTFFENRKQEKELALEERRAPLRRNYKTNERWNGKMFSEFDKPNSTPRLPIE</sequence>
<keyword evidence="3" id="KW-1185">Reference proteome</keyword>
<organism evidence="2 3">
    <name type="scientific">Oikopleura dioica</name>
    <name type="common">Tunicate</name>
    <dbReference type="NCBI Taxonomy" id="34765"/>
    <lineage>
        <taxon>Eukaryota</taxon>
        <taxon>Metazoa</taxon>
        <taxon>Chordata</taxon>
        <taxon>Tunicata</taxon>
        <taxon>Appendicularia</taxon>
        <taxon>Copelata</taxon>
        <taxon>Oikopleuridae</taxon>
        <taxon>Oikopleura</taxon>
    </lineage>
</organism>
<dbReference type="InterPro" id="IPR019266">
    <property type="entry name" value="Ribosomal_mS27"/>
</dbReference>
<name>A0ABN7SZT5_OIKDI</name>
<dbReference type="PANTHER" id="PTHR21393">
    <property type="entry name" value="MITOCHONDRIAL 28S RIBOSOMAL PROTEIN S27"/>
    <property type="match status" value="1"/>
</dbReference>
<protein>
    <submittedName>
        <fullName evidence="2">Oidioi.mRNA.OKI2018_I69.chr1.g3877.t1.cds</fullName>
    </submittedName>
</protein>
<dbReference type="InterPro" id="IPR034913">
    <property type="entry name" value="mS27/PTCD2"/>
</dbReference>
<dbReference type="Pfam" id="PF10037">
    <property type="entry name" value="MRP-S27"/>
    <property type="match status" value="1"/>
</dbReference>
<comment type="subcellular location">
    <subcellularLocation>
        <location evidence="1">Mitochondrion</location>
    </subcellularLocation>
</comment>
<accession>A0ABN7SZT5</accession>
<dbReference type="Proteomes" id="UP001158576">
    <property type="component" value="Chromosome 1"/>
</dbReference>
<evidence type="ECO:0000313" key="2">
    <source>
        <dbReference type="EMBL" id="CAG5108615.1"/>
    </source>
</evidence>
<evidence type="ECO:0000313" key="3">
    <source>
        <dbReference type="Proteomes" id="UP001158576"/>
    </source>
</evidence>
<dbReference type="EMBL" id="OU015566">
    <property type="protein sequence ID" value="CAG5108615.1"/>
    <property type="molecule type" value="Genomic_DNA"/>
</dbReference>